<dbReference type="KEGG" id="fcy:FRACYDRAFT_234929"/>
<feature type="compositionally biased region" description="Low complexity" evidence="1">
    <location>
        <begin position="102"/>
        <end position="115"/>
    </location>
</feature>
<proteinExistence type="predicted"/>
<feature type="region of interest" description="Disordered" evidence="1">
    <location>
        <begin position="102"/>
        <end position="132"/>
    </location>
</feature>
<evidence type="ECO:0000313" key="2">
    <source>
        <dbReference type="EMBL" id="OEU21302.1"/>
    </source>
</evidence>
<dbReference type="Gene3D" id="3.90.79.10">
    <property type="entry name" value="Nucleoside Triphosphate Pyrophosphohydrolase"/>
    <property type="match status" value="1"/>
</dbReference>
<dbReference type="Proteomes" id="UP000095751">
    <property type="component" value="Unassembled WGS sequence"/>
</dbReference>
<dbReference type="OrthoDB" id="510307at2759"/>
<dbReference type="AlphaFoldDB" id="A0A1E7FSZ6"/>
<dbReference type="InterPro" id="IPR015797">
    <property type="entry name" value="NUDIX_hydrolase-like_dom_sf"/>
</dbReference>
<evidence type="ECO:0008006" key="4">
    <source>
        <dbReference type="Google" id="ProtNLM"/>
    </source>
</evidence>
<feature type="region of interest" description="Disordered" evidence="1">
    <location>
        <begin position="512"/>
        <end position="531"/>
    </location>
</feature>
<dbReference type="EMBL" id="KV784354">
    <property type="protein sequence ID" value="OEU21302.1"/>
    <property type="molecule type" value="Genomic_DNA"/>
</dbReference>
<feature type="compositionally biased region" description="Low complexity" evidence="1">
    <location>
        <begin position="149"/>
        <end position="159"/>
    </location>
</feature>
<dbReference type="InParanoid" id="A0A1E7FSZ6"/>
<feature type="region of interest" description="Disordered" evidence="1">
    <location>
        <begin position="149"/>
        <end position="169"/>
    </location>
</feature>
<evidence type="ECO:0000313" key="3">
    <source>
        <dbReference type="Proteomes" id="UP000095751"/>
    </source>
</evidence>
<evidence type="ECO:0000256" key="1">
    <source>
        <dbReference type="SAM" id="MobiDB-lite"/>
    </source>
</evidence>
<protein>
    <recommendedName>
        <fullName evidence="4">Nudix hydrolase domain-containing protein</fullName>
    </recommendedName>
</protein>
<reference evidence="2 3" key="1">
    <citation type="submission" date="2016-09" db="EMBL/GenBank/DDBJ databases">
        <title>Extensive genetic diversity and differential bi-allelic expression allows diatom success in the polar Southern Ocean.</title>
        <authorList>
            <consortium name="DOE Joint Genome Institute"/>
            <person name="Mock T."/>
            <person name="Otillar R.P."/>
            <person name="Strauss J."/>
            <person name="Dupont C."/>
            <person name="Frickenhaus S."/>
            <person name="Maumus F."/>
            <person name="Mcmullan M."/>
            <person name="Sanges R."/>
            <person name="Schmutz J."/>
            <person name="Toseland A."/>
            <person name="Valas R."/>
            <person name="Veluchamy A."/>
            <person name="Ward B.J."/>
            <person name="Allen A."/>
            <person name="Barry K."/>
            <person name="Falciatore A."/>
            <person name="Ferrante M."/>
            <person name="Fortunato A.E."/>
            <person name="Gloeckner G."/>
            <person name="Gruber A."/>
            <person name="Hipkin R."/>
            <person name="Janech M."/>
            <person name="Kroth P."/>
            <person name="Leese F."/>
            <person name="Lindquist E."/>
            <person name="Lyon B.R."/>
            <person name="Martin J."/>
            <person name="Mayer C."/>
            <person name="Parker M."/>
            <person name="Quesneville H."/>
            <person name="Raymond J."/>
            <person name="Uhlig C."/>
            <person name="Valentin K.U."/>
            <person name="Worden A.Z."/>
            <person name="Armbrust E.V."/>
            <person name="Bowler C."/>
            <person name="Green B."/>
            <person name="Moulton V."/>
            <person name="Van Oosterhout C."/>
            <person name="Grigoriev I."/>
        </authorList>
    </citation>
    <scope>NUCLEOTIDE SEQUENCE [LARGE SCALE GENOMIC DNA]</scope>
    <source>
        <strain evidence="2 3">CCMP1102</strain>
    </source>
</reference>
<dbReference type="SUPFAM" id="SSF55811">
    <property type="entry name" value="Nudix"/>
    <property type="match status" value="1"/>
</dbReference>
<keyword evidence="3" id="KW-1185">Reference proteome</keyword>
<gene>
    <name evidence="2" type="ORF">FRACYDRAFT_234929</name>
</gene>
<name>A0A1E7FSZ6_9STRA</name>
<sequence>MGWMQHYLTTIPVTNYNSRLLSTSETIMRTNNNHNHNNDDDISRMRTRTPLSISPSRLFSSMSTTTDDNYRKEVPPAQQQILGVTLAGDYLIQMRVTSPFSSSSNVITASSTTSTAMGSKEEESEDEIIWTDGTRSSEALRYGLLSVSSSSSYSSSGSRNDNDNDCDCESSSSEQILAQLKPRVEVICLQNNENDYLKLGILLLDKDDNNNDDKTDTEVDKDFLLLLQLLQAQWVTQEVEQQQQQQQETNVNESLAKNKVNIMNKDNSSNIKDDVDDDNYNLQIPIDSLLSQHKISQLFSSNEVSTVNNVEWVEMMTGSSKIVGILPRSLVHKYNILHRGIGAFVTKDHPIPVTDFLAGESSELTAQREIAEELGLSKALSTSLSSWSNGQPIFTCLVCTGYNRCLVDLFQYVMDTSNEHIVWQHEEVAWGNFVNYNVIMASADLSMQRAALAGTWPGEYPPIQSELEGTIPSVIDGNDDDYIAWKEWDYVPDGLLVWKSWLEFLETSQKKTGDHGRYDTEQSSSSSSSFVGDNIDSTVAATRNSIVSFQVDFGVEEGTNGIITVELSSTEDIIPQSQQLAERFNVDVNDIQLLLQKSWNEATFIPTYHGPSLPVTSDTDSDDDRAECTIELPSGLVFELRPSTIGENAGLGLFVRKTSLDNTSDGGILQTQGSAFCGYGPCEKITSSVADLSEYQRQRSFEFILSDGLESYVWYEGNLLTVWEVMQSSSATGVQAHRLVEITAAEEEKDKDNFPPSTQLSLIHEGTPCYLIPPAERPDPKSLTIQTIGHMCNDLAGGVPKQTEEEYSTSSHRDNLLVLVPRVVVDDDGILQPSGMPILTLAKTVYIANELDSMEVGLRYGQTYWKNEL</sequence>
<organism evidence="2 3">
    <name type="scientific">Fragilariopsis cylindrus CCMP1102</name>
    <dbReference type="NCBI Taxonomy" id="635003"/>
    <lineage>
        <taxon>Eukaryota</taxon>
        <taxon>Sar</taxon>
        <taxon>Stramenopiles</taxon>
        <taxon>Ochrophyta</taxon>
        <taxon>Bacillariophyta</taxon>
        <taxon>Bacillariophyceae</taxon>
        <taxon>Bacillariophycidae</taxon>
        <taxon>Bacillariales</taxon>
        <taxon>Bacillariaceae</taxon>
        <taxon>Fragilariopsis</taxon>
    </lineage>
</organism>
<accession>A0A1E7FSZ6</accession>